<dbReference type="STRING" id="246404.A0A507FHW1"/>
<dbReference type="GO" id="GO:0006508">
    <property type="term" value="P:proteolysis"/>
    <property type="evidence" value="ECO:0007669"/>
    <property type="project" value="UniProtKB-KW"/>
</dbReference>
<feature type="binding site" evidence="9">
    <location>
        <position position="228"/>
    </location>
    <ligand>
        <name>a divalent metal cation</name>
        <dbReference type="ChEBI" id="CHEBI:60240"/>
        <label>2</label>
        <note>catalytic</note>
    </ligand>
</feature>
<proteinExistence type="inferred from homology"/>
<sequence length="444" mass="49187">MTVSKVLEAVSSLSLANAAAPAPAATNPVEADGDEDEDDDENDENSPDAKSGDKKKKKKKKSKKKKAASLADTPSVKKTDFVQTAPPSIPVSHQFNGVYPVGQIMEYTHVDNTYRTTSEEKRAMERASFDEYNEVRQAAEVHRQVRAYAQQVIKPGMSMIEICETIENGTRTLIEERGLDAGIAFPTGCSLNHVAAHYTPNAGDKTVLGYDDVMKIDFGTHIGGKIIDCAFTMTFNPVYDRLKEAVRDATNTGIREAGIDVRLSDIGAAIQEVMESYEVEIGGKTYQVKPIRNLNGHSIGKYHIHAGKSVPIVRNGDQTKMEEGEYFAIETFGSTGRGVVLEDMECSHYMRTFDVQHVPLRLPKAKQLLNTINQNFGTLAFCRRYLDRLGEKNYFMALKSLVDNGLVNPYPPLVDIKGSYTAQYEHTILLKPTCKEVLSRGDDY</sequence>
<evidence type="ECO:0000256" key="2">
    <source>
        <dbReference type="ARBA" id="ARBA00001936"/>
    </source>
</evidence>
<feature type="binding site" evidence="9">
    <location>
        <position position="228"/>
    </location>
    <ligand>
        <name>a divalent metal cation</name>
        <dbReference type="ChEBI" id="CHEBI:60240"/>
        <label>1</label>
    </ligand>
</feature>
<evidence type="ECO:0000313" key="13">
    <source>
        <dbReference type="EMBL" id="TPX74657.1"/>
    </source>
</evidence>
<dbReference type="Gene3D" id="1.10.10.10">
    <property type="entry name" value="Winged helix-like DNA-binding domain superfamily/Winged helix DNA-binding domain"/>
    <property type="match status" value="1"/>
</dbReference>
<dbReference type="EMBL" id="QEAP01000115">
    <property type="protein sequence ID" value="TPX74657.1"/>
    <property type="molecule type" value="Genomic_DNA"/>
</dbReference>
<dbReference type="Gene3D" id="3.90.230.10">
    <property type="entry name" value="Creatinase/methionine aminopeptidase superfamily"/>
    <property type="match status" value="1"/>
</dbReference>
<evidence type="ECO:0000256" key="8">
    <source>
        <dbReference type="ARBA" id="ARBA00022801"/>
    </source>
</evidence>
<organism evidence="13 14">
    <name type="scientific">Chytriomyces confervae</name>
    <dbReference type="NCBI Taxonomy" id="246404"/>
    <lineage>
        <taxon>Eukaryota</taxon>
        <taxon>Fungi</taxon>
        <taxon>Fungi incertae sedis</taxon>
        <taxon>Chytridiomycota</taxon>
        <taxon>Chytridiomycota incertae sedis</taxon>
        <taxon>Chytridiomycetes</taxon>
        <taxon>Chytridiales</taxon>
        <taxon>Chytriomycetaceae</taxon>
        <taxon>Chytriomyces</taxon>
    </lineage>
</organism>
<comment type="function">
    <text evidence="9 10">Cotranslationally removes the N-terminal methionine from nascent proteins. The N-terminal methionine is often cleaved when the second residue in the primary sequence is small and uncharged (Met-Ala-, Cys, Gly, Pro, Ser, Thr, or Val).</text>
</comment>
<dbReference type="InterPro" id="IPR000994">
    <property type="entry name" value="Pept_M24"/>
</dbReference>
<evidence type="ECO:0000256" key="9">
    <source>
        <dbReference type="HAMAP-Rule" id="MF_03175"/>
    </source>
</evidence>
<dbReference type="PANTHER" id="PTHR45777:SF2">
    <property type="entry name" value="METHIONINE AMINOPEPTIDASE 2"/>
    <property type="match status" value="1"/>
</dbReference>
<dbReference type="GO" id="GO:0004239">
    <property type="term" value="F:initiator methionyl aminopeptidase activity"/>
    <property type="evidence" value="ECO:0007669"/>
    <property type="project" value="UniProtKB-UniRule"/>
</dbReference>
<comment type="catalytic activity">
    <reaction evidence="1 9 10">
        <text>Release of N-terminal amino acids, preferentially methionine, from peptides and arylamides.</text>
        <dbReference type="EC" id="3.4.11.18"/>
    </reaction>
</comment>
<evidence type="ECO:0000256" key="5">
    <source>
        <dbReference type="ARBA" id="ARBA00022490"/>
    </source>
</evidence>
<dbReference type="InterPro" id="IPR036005">
    <property type="entry name" value="Creatinase/aminopeptidase-like"/>
</dbReference>
<evidence type="ECO:0000256" key="4">
    <source>
        <dbReference type="ARBA" id="ARBA00022438"/>
    </source>
</evidence>
<dbReference type="NCBIfam" id="TIGR00501">
    <property type="entry name" value="met_pdase_II"/>
    <property type="match status" value="1"/>
</dbReference>
<evidence type="ECO:0000256" key="1">
    <source>
        <dbReference type="ARBA" id="ARBA00000294"/>
    </source>
</evidence>
<keyword evidence="5 9" id="KW-0963">Cytoplasm</keyword>
<gene>
    <name evidence="13" type="ORF">CcCBS67573_g04085</name>
</gene>
<evidence type="ECO:0000259" key="12">
    <source>
        <dbReference type="Pfam" id="PF00557"/>
    </source>
</evidence>
<keyword evidence="6 9" id="KW-0645">Protease</keyword>
<dbReference type="GO" id="GO:0046872">
    <property type="term" value="F:metal ion binding"/>
    <property type="evidence" value="ECO:0007669"/>
    <property type="project" value="UniProtKB-UniRule"/>
</dbReference>
<feature type="domain" description="Peptidase M24" evidence="12">
    <location>
        <begin position="134"/>
        <end position="344"/>
    </location>
</feature>
<dbReference type="HAMAP" id="MF_03175">
    <property type="entry name" value="MetAP_2_euk"/>
    <property type="match status" value="1"/>
</dbReference>
<dbReference type="FunFam" id="1.10.10.10:FF:000370">
    <property type="entry name" value="Methionine aminopeptidase 2"/>
    <property type="match status" value="1"/>
</dbReference>
<evidence type="ECO:0000313" key="14">
    <source>
        <dbReference type="Proteomes" id="UP000320333"/>
    </source>
</evidence>
<keyword evidence="7 9" id="KW-0479">Metal-binding</keyword>
<comment type="similarity">
    <text evidence="9">Belongs to the peptidase M24A family. Methionine aminopeptidase eukaryotic type 2 subfamily.</text>
</comment>
<comment type="cofactor">
    <cofactor evidence="2">
        <name>Mn(2+)</name>
        <dbReference type="ChEBI" id="CHEBI:29035"/>
    </cofactor>
</comment>
<name>A0A507FHW1_9FUNG</name>
<feature type="binding site" evidence="9">
    <location>
        <position position="197"/>
    </location>
    <ligand>
        <name>substrate</name>
    </ligand>
</feature>
<reference evidence="13 14" key="1">
    <citation type="journal article" date="2019" name="Sci. Rep.">
        <title>Comparative genomics of chytrid fungi reveal insights into the obligate biotrophic and pathogenic lifestyle of Synchytrium endobioticum.</title>
        <authorList>
            <person name="van de Vossenberg B.T.L.H."/>
            <person name="Warris S."/>
            <person name="Nguyen H.D.T."/>
            <person name="van Gent-Pelzer M.P.E."/>
            <person name="Joly D.L."/>
            <person name="van de Geest H.C."/>
            <person name="Bonants P.J.M."/>
            <person name="Smith D.S."/>
            <person name="Levesque C.A."/>
            <person name="van der Lee T.A.J."/>
        </authorList>
    </citation>
    <scope>NUCLEOTIDE SEQUENCE [LARGE SCALE GENOMIC DNA]</scope>
    <source>
        <strain evidence="13 14">CBS 675.73</strain>
    </source>
</reference>
<accession>A0A507FHW1</accession>
<dbReference type="InterPro" id="IPR036390">
    <property type="entry name" value="WH_DNA-bd_sf"/>
</dbReference>
<comment type="subcellular location">
    <subcellularLocation>
        <location evidence="9">Cytoplasm</location>
    </subcellularLocation>
</comment>
<evidence type="ECO:0000256" key="11">
    <source>
        <dbReference type="SAM" id="MobiDB-lite"/>
    </source>
</evidence>
<dbReference type="InterPro" id="IPR050247">
    <property type="entry name" value="Met_Aminopeptidase_Type2"/>
</dbReference>
<evidence type="ECO:0000256" key="7">
    <source>
        <dbReference type="ARBA" id="ARBA00022723"/>
    </source>
</evidence>
<dbReference type="SUPFAM" id="SSF46785">
    <property type="entry name" value="Winged helix' DNA-binding domain"/>
    <property type="match status" value="1"/>
</dbReference>
<dbReference type="GO" id="GO:0005737">
    <property type="term" value="C:cytoplasm"/>
    <property type="evidence" value="ECO:0007669"/>
    <property type="project" value="UniProtKB-SubCell"/>
</dbReference>
<dbReference type="OrthoDB" id="7848262at2759"/>
<feature type="compositionally biased region" description="Acidic residues" evidence="11">
    <location>
        <begin position="31"/>
        <end position="46"/>
    </location>
</feature>
<evidence type="ECO:0000256" key="6">
    <source>
        <dbReference type="ARBA" id="ARBA00022670"/>
    </source>
</evidence>
<feature type="binding site" evidence="9">
    <location>
        <position position="425"/>
    </location>
    <ligand>
        <name>a divalent metal cation</name>
        <dbReference type="ChEBI" id="CHEBI:60240"/>
        <label>1</label>
    </ligand>
</feature>
<evidence type="ECO:0000256" key="3">
    <source>
        <dbReference type="ARBA" id="ARBA00001954"/>
    </source>
</evidence>
<feature type="region of interest" description="Disordered" evidence="11">
    <location>
        <begin position="15"/>
        <end position="89"/>
    </location>
</feature>
<dbReference type="InterPro" id="IPR001714">
    <property type="entry name" value="Pept_M24_MAP"/>
</dbReference>
<dbReference type="GO" id="GO:0070006">
    <property type="term" value="F:metalloaminopeptidase activity"/>
    <property type="evidence" value="ECO:0007669"/>
    <property type="project" value="UniProtKB-UniRule"/>
</dbReference>
<feature type="binding site" evidence="9">
    <location>
        <position position="330"/>
    </location>
    <ligand>
        <name>a divalent metal cation</name>
        <dbReference type="ChEBI" id="CHEBI:60240"/>
        <label>2</label>
        <note>catalytic</note>
    </ligand>
</feature>
<dbReference type="InterPro" id="IPR002468">
    <property type="entry name" value="Pept_M24A_MAP2"/>
</dbReference>
<dbReference type="CDD" id="cd01088">
    <property type="entry name" value="MetAP2"/>
    <property type="match status" value="1"/>
</dbReference>
<comment type="cofactor">
    <cofactor evidence="3">
        <name>Fe(2+)</name>
        <dbReference type="ChEBI" id="CHEBI:29033"/>
    </cofactor>
</comment>
<feature type="binding site" evidence="9">
    <location>
        <position position="305"/>
    </location>
    <ligand>
        <name>substrate</name>
    </ligand>
</feature>
<feature type="compositionally biased region" description="Low complexity" evidence="11">
    <location>
        <begin position="15"/>
        <end position="30"/>
    </location>
</feature>
<feature type="binding site" evidence="9">
    <location>
        <position position="425"/>
    </location>
    <ligand>
        <name>a divalent metal cation</name>
        <dbReference type="ChEBI" id="CHEBI:60240"/>
        <label>2</label>
        <note>catalytic</note>
    </ligand>
</feature>
<dbReference type="SUPFAM" id="SSF55920">
    <property type="entry name" value="Creatinase/aminopeptidase"/>
    <property type="match status" value="1"/>
</dbReference>
<feature type="compositionally biased region" description="Basic residues" evidence="11">
    <location>
        <begin position="53"/>
        <end position="67"/>
    </location>
</feature>
<dbReference type="PANTHER" id="PTHR45777">
    <property type="entry name" value="METHIONINE AMINOPEPTIDASE 2"/>
    <property type="match status" value="1"/>
</dbReference>
<keyword evidence="8 9" id="KW-0378">Hydrolase</keyword>
<dbReference type="PRINTS" id="PR00599">
    <property type="entry name" value="MAPEPTIDASE"/>
</dbReference>
<comment type="cofactor">
    <cofactor evidence="9">
        <name>Co(2+)</name>
        <dbReference type="ChEBI" id="CHEBI:48828"/>
    </cofactor>
    <cofactor evidence="9">
        <name>Zn(2+)</name>
        <dbReference type="ChEBI" id="CHEBI:29105"/>
    </cofactor>
    <cofactor evidence="9">
        <name>Mn(2+)</name>
        <dbReference type="ChEBI" id="CHEBI:29035"/>
    </cofactor>
    <cofactor evidence="9">
        <name>Fe(2+)</name>
        <dbReference type="ChEBI" id="CHEBI:29033"/>
    </cofactor>
    <text evidence="9">Binds 2 divalent metal cations per subunit. Has a high-affinity and a low affinity metal-binding site. The true nature of the physiological cofactor is under debate. The enzyme is active with cobalt, zinc, manganese or divalent iron ions. Most likely, methionine aminopeptidases function as mononuclear Fe(2+)-metalloproteases under physiological conditions, and the catalytically relevant metal-binding site has been assigned to the histidine-containing high-affinity site.</text>
</comment>
<feature type="binding site" evidence="9">
    <location>
        <position position="297"/>
    </location>
    <ligand>
        <name>a divalent metal cation</name>
        <dbReference type="ChEBI" id="CHEBI:60240"/>
        <label>2</label>
        <note>catalytic</note>
    </ligand>
</feature>
<feature type="binding site" evidence="9">
    <location>
        <position position="217"/>
    </location>
    <ligand>
        <name>a divalent metal cation</name>
        <dbReference type="ChEBI" id="CHEBI:60240"/>
        <label>1</label>
    </ligand>
</feature>
<dbReference type="InterPro" id="IPR036388">
    <property type="entry name" value="WH-like_DNA-bd_sf"/>
</dbReference>
<dbReference type="Proteomes" id="UP000320333">
    <property type="component" value="Unassembled WGS sequence"/>
</dbReference>
<keyword evidence="4 9" id="KW-0031">Aminopeptidase</keyword>
<dbReference type="Pfam" id="PF00557">
    <property type="entry name" value="Peptidase_M24"/>
    <property type="match status" value="1"/>
</dbReference>
<dbReference type="AlphaFoldDB" id="A0A507FHW1"/>
<keyword evidence="14" id="KW-1185">Reference proteome</keyword>
<comment type="caution">
    <text evidence="13">The sequence shown here is derived from an EMBL/GenBank/DDBJ whole genome shotgun (WGS) entry which is preliminary data.</text>
</comment>
<dbReference type="EC" id="3.4.11.18" evidence="9"/>
<evidence type="ECO:0000256" key="10">
    <source>
        <dbReference type="RuleBase" id="RU003653"/>
    </source>
</evidence>
<protein>
    <recommendedName>
        <fullName evidence="9">Methionine aminopeptidase 2</fullName>
        <shortName evidence="9">MAP 2</shortName>
        <shortName evidence="9">MetAP 2</shortName>
        <ecNumber evidence="9">3.4.11.18</ecNumber>
    </recommendedName>
    <alternativeName>
        <fullName evidence="9">Peptidase M</fullName>
    </alternativeName>
</protein>